<feature type="compositionally biased region" description="Polar residues" evidence="10">
    <location>
        <begin position="206"/>
        <end position="237"/>
    </location>
</feature>
<keyword evidence="8" id="KW-1015">Disulfide bond</keyword>
<dbReference type="AlphaFoldDB" id="A0A8J2W681"/>
<dbReference type="InterPro" id="IPR001254">
    <property type="entry name" value="Trypsin_dom"/>
</dbReference>
<dbReference type="CDD" id="cd00190">
    <property type="entry name" value="Tryp_SPc"/>
    <property type="match status" value="1"/>
</dbReference>
<dbReference type="PROSITE" id="PS00134">
    <property type="entry name" value="TRYPSIN_HIS"/>
    <property type="match status" value="1"/>
</dbReference>
<keyword evidence="13" id="KW-1185">Reference proteome</keyword>
<organism evidence="12 13">
    <name type="scientific">Daphnia galeata</name>
    <dbReference type="NCBI Taxonomy" id="27404"/>
    <lineage>
        <taxon>Eukaryota</taxon>
        <taxon>Metazoa</taxon>
        <taxon>Ecdysozoa</taxon>
        <taxon>Arthropoda</taxon>
        <taxon>Crustacea</taxon>
        <taxon>Branchiopoda</taxon>
        <taxon>Diplostraca</taxon>
        <taxon>Cladocera</taxon>
        <taxon>Anomopoda</taxon>
        <taxon>Daphniidae</taxon>
        <taxon>Daphnia</taxon>
    </lineage>
</organism>
<feature type="compositionally biased region" description="Low complexity" evidence="10">
    <location>
        <begin position="183"/>
        <end position="199"/>
    </location>
</feature>
<comment type="caution">
    <text evidence="12">The sequence shown here is derived from an EMBL/GenBank/DDBJ whole genome shotgun (WGS) entry which is preliminary data.</text>
</comment>
<dbReference type="InterPro" id="IPR001314">
    <property type="entry name" value="Peptidase_S1A"/>
</dbReference>
<dbReference type="InterPro" id="IPR018114">
    <property type="entry name" value="TRYPSIN_HIS"/>
</dbReference>
<sequence>MEYTRLFAFERSRLTQVFDRKSFNTKNQQQPNNQQRVDIQCHSRPDIGSKSIAINKKGVARRVFILDGCLTVTAAARHSKRVYKMMRISCFVLAINFILTSCLSPANTFRDDRISIQTGYAHPVFLTPRQYMMAINPYGVGLFSGNPEPSPNPSDQLVPAPPIIPLTKEPADSSVPSSIPITSEPDSSVISSSNIPISSEPDEPSANPSNIPVINEPDSSVPSSIPLTNEPDTSVPSNIPEINESDSSVPSIPEINESDSSVPSHIPEINESDSVIQSGIPERSEPDPFDFPSIPVPSTEEEIEEDFDFNGGTLTSMKLQYPCGRGPTSFPTRQVNLDGDDTVNISGSEAKKNSWPFVVALRYDGAVKCGGFLISHNRVLTAAHCVERKSSFDILHMTVSFGMHTMGSSKLQTKEDSQMTRRVSRVIVPNGYNAGSLANDIAILVLESPVIYSDAISPVCLPPASTDPDQYADQIAAIMGWGASTSGGKQSDTLQQVTTSILTNSLCSGYYSKLTKNMFCTYTSDKTSCQGDSGGPVVVQSESGAWTAVGLNSYSRMCETTEYPSVKTRISAYVSWINKNLK</sequence>
<dbReference type="GO" id="GO:0005576">
    <property type="term" value="C:extracellular region"/>
    <property type="evidence" value="ECO:0007669"/>
    <property type="project" value="UniProtKB-SubCell"/>
</dbReference>
<dbReference type="PRINTS" id="PR00722">
    <property type="entry name" value="CHYMOTRYPSIN"/>
</dbReference>
<evidence type="ECO:0000259" key="11">
    <source>
        <dbReference type="PROSITE" id="PS50240"/>
    </source>
</evidence>
<evidence type="ECO:0000256" key="4">
    <source>
        <dbReference type="ARBA" id="ARBA00022729"/>
    </source>
</evidence>
<evidence type="ECO:0000256" key="9">
    <source>
        <dbReference type="RuleBase" id="RU363034"/>
    </source>
</evidence>
<name>A0A8J2W681_9CRUS</name>
<dbReference type="PROSITE" id="PS00135">
    <property type="entry name" value="TRYPSIN_SER"/>
    <property type="match status" value="1"/>
</dbReference>
<protein>
    <recommendedName>
        <fullName evidence="11">Peptidase S1 domain-containing protein</fullName>
    </recommendedName>
</protein>
<keyword evidence="4" id="KW-0732">Signal</keyword>
<evidence type="ECO:0000256" key="8">
    <source>
        <dbReference type="ARBA" id="ARBA00023157"/>
    </source>
</evidence>
<dbReference type="Pfam" id="PF00089">
    <property type="entry name" value="Trypsin"/>
    <property type="match status" value="1"/>
</dbReference>
<evidence type="ECO:0000256" key="3">
    <source>
        <dbReference type="ARBA" id="ARBA00022670"/>
    </source>
</evidence>
<dbReference type="GO" id="GO:0006508">
    <property type="term" value="P:proteolysis"/>
    <property type="evidence" value="ECO:0007669"/>
    <property type="project" value="UniProtKB-KW"/>
</dbReference>
<accession>A0A8J2W681</accession>
<dbReference type="OrthoDB" id="8440449at2759"/>
<feature type="region of interest" description="Disordered" evidence="10">
    <location>
        <begin position="146"/>
        <end position="267"/>
    </location>
</feature>
<dbReference type="InterPro" id="IPR033116">
    <property type="entry name" value="TRYPSIN_SER"/>
</dbReference>
<keyword evidence="5 9" id="KW-0378">Hydrolase</keyword>
<keyword evidence="7" id="KW-0865">Zymogen</keyword>
<evidence type="ECO:0000313" key="13">
    <source>
        <dbReference type="Proteomes" id="UP000789390"/>
    </source>
</evidence>
<dbReference type="SMART" id="SM00020">
    <property type="entry name" value="Tryp_SPc"/>
    <property type="match status" value="1"/>
</dbReference>
<evidence type="ECO:0000256" key="2">
    <source>
        <dbReference type="ARBA" id="ARBA00022525"/>
    </source>
</evidence>
<keyword evidence="3 9" id="KW-0645">Protease</keyword>
<keyword evidence="6 9" id="KW-0720">Serine protease</keyword>
<dbReference type="Proteomes" id="UP000789390">
    <property type="component" value="Unassembled WGS sequence"/>
</dbReference>
<dbReference type="Gene3D" id="2.40.10.10">
    <property type="entry name" value="Trypsin-like serine proteases"/>
    <property type="match status" value="1"/>
</dbReference>
<dbReference type="SUPFAM" id="SSF50494">
    <property type="entry name" value="Trypsin-like serine proteases"/>
    <property type="match status" value="1"/>
</dbReference>
<comment type="subcellular location">
    <subcellularLocation>
        <location evidence="1">Secreted</location>
    </subcellularLocation>
</comment>
<reference evidence="12" key="1">
    <citation type="submission" date="2021-11" db="EMBL/GenBank/DDBJ databases">
        <authorList>
            <person name="Schell T."/>
        </authorList>
    </citation>
    <scope>NUCLEOTIDE SEQUENCE</scope>
    <source>
        <strain evidence="12">M5</strain>
    </source>
</reference>
<dbReference type="InterPro" id="IPR043504">
    <property type="entry name" value="Peptidase_S1_PA_chymotrypsin"/>
</dbReference>
<keyword evidence="2" id="KW-0964">Secreted</keyword>
<dbReference type="PANTHER" id="PTHR24258">
    <property type="entry name" value="SERINE PROTEASE-RELATED"/>
    <property type="match status" value="1"/>
</dbReference>
<evidence type="ECO:0000256" key="6">
    <source>
        <dbReference type="ARBA" id="ARBA00022825"/>
    </source>
</evidence>
<evidence type="ECO:0000256" key="1">
    <source>
        <dbReference type="ARBA" id="ARBA00004613"/>
    </source>
</evidence>
<dbReference type="FunFam" id="2.40.10.10:FF:000146">
    <property type="entry name" value="Serine protease 53"/>
    <property type="match status" value="1"/>
</dbReference>
<feature type="domain" description="Peptidase S1" evidence="11">
    <location>
        <begin position="344"/>
        <end position="582"/>
    </location>
</feature>
<dbReference type="InterPro" id="IPR009003">
    <property type="entry name" value="Peptidase_S1_PA"/>
</dbReference>
<dbReference type="GO" id="GO:0004252">
    <property type="term" value="F:serine-type endopeptidase activity"/>
    <property type="evidence" value="ECO:0007669"/>
    <property type="project" value="InterPro"/>
</dbReference>
<evidence type="ECO:0000256" key="7">
    <source>
        <dbReference type="ARBA" id="ARBA00023145"/>
    </source>
</evidence>
<gene>
    <name evidence="12" type="ORF">DGAL_LOCUS10047</name>
</gene>
<dbReference type="EMBL" id="CAKKLH010000235">
    <property type="protein sequence ID" value="CAH0106883.1"/>
    <property type="molecule type" value="Genomic_DNA"/>
</dbReference>
<dbReference type="PANTHER" id="PTHR24258:SF116">
    <property type="entry name" value="FI16631P1-RELATED"/>
    <property type="match status" value="1"/>
</dbReference>
<evidence type="ECO:0000313" key="12">
    <source>
        <dbReference type="EMBL" id="CAH0106883.1"/>
    </source>
</evidence>
<evidence type="ECO:0000256" key="5">
    <source>
        <dbReference type="ARBA" id="ARBA00022801"/>
    </source>
</evidence>
<proteinExistence type="predicted"/>
<evidence type="ECO:0000256" key="10">
    <source>
        <dbReference type="SAM" id="MobiDB-lite"/>
    </source>
</evidence>
<dbReference type="PROSITE" id="PS50240">
    <property type="entry name" value="TRYPSIN_DOM"/>
    <property type="match status" value="1"/>
</dbReference>